<dbReference type="NCBIfam" id="TIGR01085">
    <property type="entry name" value="murE"/>
    <property type="match status" value="1"/>
</dbReference>
<proteinExistence type="inferred from homology"/>
<dbReference type="SUPFAM" id="SSF53623">
    <property type="entry name" value="MurD-like peptide ligases, catalytic domain"/>
    <property type="match status" value="1"/>
</dbReference>
<protein>
    <submittedName>
        <fullName evidence="12">UDP-N-acetylmuramyl peptide synthase</fullName>
    </submittedName>
</protein>
<feature type="domain" description="Mur ligase N-terminal catalytic" evidence="9">
    <location>
        <begin position="23"/>
        <end position="70"/>
    </location>
</feature>
<keyword evidence="6 8" id="KW-0131">Cell cycle</keyword>
<dbReference type="AlphaFoldDB" id="A0A264W4U7"/>
<dbReference type="SUPFAM" id="SSF53244">
    <property type="entry name" value="MurD-like peptide ligases, peptide-binding domain"/>
    <property type="match status" value="1"/>
</dbReference>
<comment type="similarity">
    <text evidence="2">Belongs to the MurCDEF family. MurE subfamily.</text>
</comment>
<comment type="caution">
    <text evidence="12">The sequence shown here is derived from an EMBL/GenBank/DDBJ whole genome shotgun (WGS) entry which is preliminary data.</text>
</comment>
<dbReference type="InterPro" id="IPR035911">
    <property type="entry name" value="MurE/MurF_N"/>
</dbReference>
<evidence type="ECO:0000313" key="12">
    <source>
        <dbReference type="EMBL" id="OZS78592.1"/>
    </source>
</evidence>
<keyword evidence="7 8" id="KW-0961">Cell wall biogenesis/degradation</keyword>
<evidence type="ECO:0000256" key="2">
    <source>
        <dbReference type="ARBA" id="ARBA00005898"/>
    </source>
</evidence>
<evidence type="ECO:0000256" key="1">
    <source>
        <dbReference type="ARBA" id="ARBA00004752"/>
    </source>
</evidence>
<dbReference type="GO" id="GO:0005524">
    <property type="term" value="F:ATP binding"/>
    <property type="evidence" value="ECO:0007669"/>
    <property type="project" value="InterPro"/>
</dbReference>
<dbReference type="Gene3D" id="3.90.190.20">
    <property type="entry name" value="Mur ligase, C-terminal domain"/>
    <property type="match status" value="1"/>
</dbReference>
<dbReference type="Gene3D" id="3.40.1390.10">
    <property type="entry name" value="MurE/MurF, N-terminal domain"/>
    <property type="match status" value="1"/>
</dbReference>
<reference evidence="12 13" key="1">
    <citation type="submission" date="2017-07" db="EMBL/GenBank/DDBJ databases">
        <title>Tetzosporium hominis gen.nov. sp.nov.</title>
        <authorList>
            <person name="Tetz G."/>
            <person name="Tetz V."/>
        </authorList>
    </citation>
    <scope>NUCLEOTIDE SEQUENCE [LARGE SCALE GENOMIC DNA]</scope>
    <source>
        <strain evidence="12 13">VT-49</strain>
    </source>
</reference>
<dbReference type="InterPro" id="IPR036615">
    <property type="entry name" value="Mur_ligase_C_dom_sf"/>
</dbReference>
<evidence type="ECO:0000259" key="10">
    <source>
        <dbReference type="Pfam" id="PF02875"/>
    </source>
</evidence>
<dbReference type="GO" id="GO:0009252">
    <property type="term" value="P:peptidoglycan biosynthetic process"/>
    <property type="evidence" value="ECO:0007669"/>
    <property type="project" value="UniProtKB-KW"/>
</dbReference>
<feature type="domain" description="Mur ligase C-terminal" evidence="10">
    <location>
        <begin position="341"/>
        <end position="474"/>
    </location>
</feature>
<dbReference type="RefSeq" id="WP_094942248.1">
    <property type="nucleotide sequence ID" value="NZ_NOKQ01000194.1"/>
</dbReference>
<evidence type="ECO:0000256" key="6">
    <source>
        <dbReference type="ARBA" id="ARBA00023306"/>
    </source>
</evidence>
<dbReference type="Gene3D" id="3.40.1190.10">
    <property type="entry name" value="Mur-like, catalytic domain"/>
    <property type="match status" value="1"/>
</dbReference>
<dbReference type="Proteomes" id="UP000217065">
    <property type="component" value="Unassembled WGS sequence"/>
</dbReference>
<dbReference type="EMBL" id="NOKQ01000194">
    <property type="protein sequence ID" value="OZS78592.1"/>
    <property type="molecule type" value="Genomic_DNA"/>
</dbReference>
<dbReference type="GO" id="GO:0016881">
    <property type="term" value="F:acid-amino acid ligase activity"/>
    <property type="evidence" value="ECO:0007669"/>
    <property type="project" value="InterPro"/>
</dbReference>
<comment type="pathway">
    <text evidence="1 8">Cell wall biogenesis; peptidoglycan biosynthesis.</text>
</comment>
<gene>
    <name evidence="12" type="ORF">CF394_05565</name>
</gene>
<evidence type="ECO:0000313" key="13">
    <source>
        <dbReference type="Proteomes" id="UP000217065"/>
    </source>
</evidence>
<dbReference type="PANTHER" id="PTHR23135">
    <property type="entry name" value="MUR LIGASE FAMILY MEMBER"/>
    <property type="match status" value="1"/>
</dbReference>
<dbReference type="GO" id="GO:0005737">
    <property type="term" value="C:cytoplasm"/>
    <property type="evidence" value="ECO:0007669"/>
    <property type="project" value="UniProtKB-SubCell"/>
</dbReference>
<dbReference type="InterPro" id="IPR000713">
    <property type="entry name" value="Mur_ligase_N"/>
</dbReference>
<dbReference type="InterPro" id="IPR013221">
    <property type="entry name" value="Mur_ligase_cen"/>
</dbReference>
<keyword evidence="13" id="KW-1185">Reference proteome</keyword>
<evidence type="ECO:0000256" key="7">
    <source>
        <dbReference type="ARBA" id="ARBA00023316"/>
    </source>
</evidence>
<dbReference type="Pfam" id="PF01225">
    <property type="entry name" value="Mur_ligase"/>
    <property type="match status" value="1"/>
</dbReference>
<dbReference type="PANTHER" id="PTHR23135:SF4">
    <property type="entry name" value="UDP-N-ACETYLMURAMOYL-L-ALANYL-D-GLUTAMATE--2,6-DIAMINOPIMELATE LIGASE MURE HOMOLOG, CHLOROPLASTIC"/>
    <property type="match status" value="1"/>
</dbReference>
<name>A0A264W4U7_9BACL</name>
<dbReference type="OrthoDB" id="9800958at2"/>
<evidence type="ECO:0000256" key="3">
    <source>
        <dbReference type="ARBA" id="ARBA00022618"/>
    </source>
</evidence>
<evidence type="ECO:0000256" key="8">
    <source>
        <dbReference type="RuleBase" id="RU004135"/>
    </source>
</evidence>
<keyword evidence="4 8" id="KW-0133">Cell shape</keyword>
<dbReference type="Pfam" id="PF08245">
    <property type="entry name" value="Mur_ligase_M"/>
    <property type="match status" value="1"/>
</dbReference>
<dbReference type="InterPro" id="IPR036565">
    <property type="entry name" value="Mur-like_cat_sf"/>
</dbReference>
<dbReference type="GO" id="GO:0051301">
    <property type="term" value="P:cell division"/>
    <property type="evidence" value="ECO:0007669"/>
    <property type="project" value="UniProtKB-KW"/>
</dbReference>
<dbReference type="GO" id="GO:0008360">
    <property type="term" value="P:regulation of cell shape"/>
    <property type="evidence" value="ECO:0007669"/>
    <property type="project" value="UniProtKB-KW"/>
</dbReference>
<organism evidence="12 13">
    <name type="scientific">Tetzosporium hominis</name>
    <dbReference type="NCBI Taxonomy" id="2020506"/>
    <lineage>
        <taxon>Bacteria</taxon>
        <taxon>Bacillati</taxon>
        <taxon>Bacillota</taxon>
        <taxon>Bacilli</taxon>
        <taxon>Bacillales</taxon>
        <taxon>Caryophanaceae</taxon>
        <taxon>Tetzosporium</taxon>
    </lineage>
</organism>
<keyword evidence="5 8" id="KW-0573">Peptidoglycan synthesis</keyword>
<comment type="subcellular location">
    <subcellularLocation>
        <location evidence="8">Cytoplasm</location>
    </subcellularLocation>
</comment>
<keyword evidence="3 8" id="KW-0132">Cell division</keyword>
<feature type="domain" description="Mur ligase central" evidence="11">
    <location>
        <begin position="107"/>
        <end position="318"/>
    </location>
</feature>
<sequence length="512" mass="55733">MKLTEILSALDVVDVKNEQAVDITGLAYNSRKVEPGNVFVCIRGVKADGHKFAPSAVEAGAVALIVEEFLTELAVPQYLVKDARSSLAALADAYFDHPTQKMKTIGITATNGKTSTSFMANAILEEQGLKTGLIGTVVVKIGDKAEPSELTTPESLDLQRYFSEMVDADIQHVVMEVSSSALELDRVGSVDFDIVTFNNISREHIDLHSSFENYVMHKSKLVTRAGADKVAILNLDDAYSAALQDQTEAQVVTIGVESEEADIRCTNLDLSTGRATFTVAIARTIETPQGTIPQGDFTVTLGTPGYHSVYNSLVAIAIGLLCDASVETIQRAMENFTGVERRFEMIFEESFKIIDDHFANSGNIDITLGTLEKMDYRNLKLVYAIRGDRGVTVNRENAEAIARWAPKLGLTEVIATISKSHVTAKDVVAEEEKAVFLEVMEAAGIQVHLHEELPDAVKEGLSRAEEQDVVLLAGCQGMDYGAKFALEQLADMQPTLDREKLFKPLATRVAGV</sequence>
<evidence type="ECO:0000256" key="5">
    <source>
        <dbReference type="ARBA" id="ARBA00022984"/>
    </source>
</evidence>
<dbReference type="InterPro" id="IPR005761">
    <property type="entry name" value="UDP-N-AcMur-Glu-dNH2Pim_ligase"/>
</dbReference>
<evidence type="ECO:0000259" key="9">
    <source>
        <dbReference type="Pfam" id="PF01225"/>
    </source>
</evidence>
<dbReference type="Pfam" id="PF02875">
    <property type="entry name" value="Mur_ligase_C"/>
    <property type="match status" value="1"/>
</dbReference>
<evidence type="ECO:0000256" key="4">
    <source>
        <dbReference type="ARBA" id="ARBA00022960"/>
    </source>
</evidence>
<evidence type="ECO:0000259" key="11">
    <source>
        <dbReference type="Pfam" id="PF08245"/>
    </source>
</evidence>
<dbReference type="GO" id="GO:0071555">
    <property type="term" value="P:cell wall organization"/>
    <property type="evidence" value="ECO:0007669"/>
    <property type="project" value="UniProtKB-KW"/>
</dbReference>
<accession>A0A264W4U7</accession>
<dbReference type="SUPFAM" id="SSF63418">
    <property type="entry name" value="MurE/MurF N-terminal domain"/>
    <property type="match status" value="1"/>
</dbReference>
<dbReference type="InterPro" id="IPR004101">
    <property type="entry name" value="Mur_ligase_C"/>
</dbReference>